<dbReference type="AlphaFoldDB" id="A0A382J6W8"/>
<feature type="non-terminal residue" evidence="1">
    <location>
        <position position="54"/>
    </location>
</feature>
<organism evidence="1">
    <name type="scientific">marine metagenome</name>
    <dbReference type="NCBI Taxonomy" id="408172"/>
    <lineage>
        <taxon>unclassified sequences</taxon>
        <taxon>metagenomes</taxon>
        <taxon>ecological metagenomes</taxon>
    </lineage>
</organism>
<accession>A0A382J6W8</accession>
<reference evidence="1" key="1">
    <citation type="submission" date="2018-05" db="EMBL/GenBank/DDBJ databases">
        <authorList>
            <person name="Lanie J.A."/>
            <person name="Ng W.-L."/>
            <person name="Kazmierczak K.M."/>
            <person name="Andrzejewski T.M."/>
            <person name="Davidsen T.M."/>
            <person name="Wayne K.J."/>
            <person name="Tettelin H."/>
            <person name="Glass J.I."/>
            <person name="Rusch D."/>
            <person name="Podicherti R."/>
            <person name="Tsui H.-C.T."/>
            <person name="Winkler M.E."/>
        </authorList>
    </citation>
    <scope>NUCLEOTIDE SEQUENCE</scope>
</reference>
<protein>
    <submittedName>
        <fullName evidence="1">Uncharacterized protein</fullName>
    </submittedName>
</protein>
<proteinExistence type="predicted"/>
<sequence>MKAKKLVKILLTVLFVFGFSSAWAANTIKWSMKGDSLTLDPHAQNEGPTSMVAR</sequence>
<dbReference type="EMBL" id="UINC01071982">
    <property type="protein sequence ID" value="SVC07295.1"/>
    <property type="molecule type" value="Genomic_DNA"/>
</dbReference>
<evidence type="ECO:0000313" key="1">
    <source>
        <dbReference type="EMBL" id="SVC07295.1"/>
    </source>
</evidence>
<name>A0A382J6W8_9ZZZZ</name>
<gene>
    <name evidence="1" type="ORF">METZ01_LOCUS260149</name>
</gene>